<gene>
    <name evidence="1" type="ORF">OXU80_16305</name>
</gene>
<keyword evidence="2" id="KW-1185">Reference proteome</keyword>
<organism evidence="1 2">
    <name type="scientific">Antarcticirhabdus aurantiaca</name>
    <dbReference type="NCBI Taxonomy" id="2606717"/>
    <lineage>
        <taxon>Bacteria</taxon>
        <taxon>Pseudomonadati</taxon>
        <taxon>Pseudomonadota</taxon>
        <taxon>Alphaproteobacteria</taxon>
        <taxon>Hyphomicrobiales</taxon>
        <taxon>Aurantimonadaceae</taxon>
        <taxon>Antarcticirhabdus</taxon>
    </lineage>
</organism>
<dbReference type="Proteomes" id="UP001163223">
    <property type="component" value="Chromosome"/>
</dbReference>
<accession>A0ACD4NHZ2</accession>
<evidence type="ECO:0000313" key="2">
    <source>
        <dbReference type="Proteomes" id="UP001163223"/>
    </source>
</evidence>
<reference evidence="1" key="1">
    <citation type="submission" date="2022-11" db="EMBL/GenBank/DDBJ databases">
        <title>beta-Carotene-producing bacterium, Jeongeuplla avenae sp. nov., alleviates the salt stress of Arabidopsis seedlings.</title>
        <authorList>
            <person name="Jiang L."/>
            <person name="Lee J."/>
        </authorList>
    </citation>
    <scope>NUCLEOTIDE SEQUENCE</scope>
    <source>
        <strain evidence="1">DY_R2A_6</strain>
    </source>
</reference>
<sequence>MVEPHQIQHAIRFDVSVRTLPEAGMPVRFEANEKELAALTRQLGIQAVRSLKADVLVKRWRGEGVRVTGELVADVVQQCVVTLDPLDETVREEIAATFVPDGSKLARVESPRDDALHIDPEGEDIPDTFNGDRIDLGALFCETTALGLDPYPRSAGAAMPEDLVLPADEEARVSPFARLATLRPKNGEEG</sequence>
<dbReference type="EMBL" id="CP113520">
    <property type="protein sequence ID" value="WAJ26442.1"/>
    <property type="molecule type" value="Genomic_DNA"/>
</dbReference>
<protein>
    <submittedName>
        <fullName evidence="1">DUF177 domain-containing protein</fullName>
    </submittedName>
</protein>
<evidence type="ECO:0000313" key="1">
    <source>
        <dbReference type="EMBL" id="WAJ26442.1"/>
    </source>
</evidence>
<name>A0ACD4NHZ2_9HYPH</name>
<proteinExistence type="predicted"/>